<protein>
    <submittedName>
        <fullName evidence="1">Uncharacterized protein</fullName>
    </submittedName>
</protein>
<evidence type="ECO:0000313" key="1">
    <source>
        <dbReference type="EMBL" id="KAI4388140.1"/>
    </source>
</evidence>
<proteinExistence type="predicted"/>
<dbReference type="EMBL" id="CM042880">
    <property type="protein sequence ID" value="KAI4388140.1"/>
    <property type="molecule type" value="Genomic_DNA"/>
</dbReference>
<accession>A0ACB9S9T6</accession>
<reference evidence="2" key="1">
    <citation type="journal article" date="2023" name="Front. Plant Sci.">
        <title>Chromosomal-level genome assembly of Melastoma candidum provides insights into trichome evolution.</title>
        <authorList>
            <person name="Zhong Y."/>
            <person name="Wu W."/>
            <person name="Sun C."/>
            <person name="Zou P."/>
            <person name="Liu Y."/>
            <person name="Dai S."/>
            <person name="Zhou R."/>
        </authorList>
    </citation>
    <scope>NUCLEOTIDE SEQUENCE [LARGE SCALE GENOMIC DNA]</scope>
</reference>
<gene>
    <name evidence="1" type="ORF">MLD38_000498</name>
</gene>
<dbReference type="Proteomes" id="UP001057402">
    <property type="component" value="Chromosome 1"/>
</dbReference>
<evidence type="ECO:0000313" key="2">
    <source>
        <dbReference type="Proteomes" id="UP001057402"/>
    </source>
</evidence>
<keyword evidence="2" id="KW-1185">Reference proteome</keyword>
<sequence length="117" mass="13610">MDSSSCIEKNKNVKRFCGLECVIRTAHTEMNNGRRFFGCRRYKFDGGCGFFLWVDTPRWMKQFEEEEARAENSTLEARLRTVEIQLAKVEENVKDMKFLCIIVIVICVGIILCVFAK</sequence>
<name>A0ACB9S9T6_9MYRT</name>
<organism evidence="1 2">
    <name type="scientific">Melastoma candidum</name>
    <dbReference type="NCBI Taxonomy" id="119954"/>
    <lineage>
        <taxon>Eukaryota</taxon>
        <taxon>Viridiplantae</taxon>
        <taxon>Streptophyta</taxon>
        <taxon>Embryophyta</taxon>
        <taxon>Tracheophyta</taxon>
        <taxon>Spermatophyta</taxon>
        <taxon>Magnoliopsida</taxon>
        <taxon>eudicotyledons</taxon>
        <taxon>Gunneridae</taxon>
        <taxon>Pentapetalae</taxon>
        <taxon>rosids</taxon>
        <taxon>malvids</taxon>
        <taxon>Myrtales</taxon>
        <taxon>Melastomataceae</taxon>
        <taxon>Melastomatoideae</taxon>
        <taxon>Melastomateae</taxon>
        <taxon>Melastoma</taxon>
    </lineage>
</organism>
<comment type="caution">
    <text evidence="1">The sequence shown here is derived from an EMBL/GenBank/DDBJ whole genome shotgun (WGS) entry which is preliminary data.</text>
</comment>